<dbReference type="SUPFAM" id="SSF54826">
    <property type="entry name" value="Enolase N-terminal domain-like"/>
    <property type="match status" value="1"/>
</dbReference>
<dbReference type="SFLD" id="SFLDS00001">
    <property type="entry name" value="Enolase"/>
    <property type="match status" value="1"/>
</dbReference>
<organism evidence="5 6">
    <name type="scientific">Gulosibacter faecalis</name>
    <dbReference type="NCBI Taxonomy" id="272240"/>
    <lineage>
        <taxon>Bacteria</taxon>
        <taxon>Bacillati</taxon>
        <taxon>Actinomycetota</taxon>
        <taxon>Actinomycetes</taxon>
        <taxon>Micrococcales</taxon>
        <taxon>Microbacteriaceae</taxon>
        <taxon>Gulosibacter</taxon>
    </lineage>
</organism>
<dbReference type="SMART" id="SM00922">
    <property type="entry name" value="MR_MLE"/>
    <property type="match status" value="1"/>
</dbReference>
<evidence type="ECO:0000313" key="6">
    <source>
        <dbReference type="Proteomes" id="UP001597492"/>
    </source>
</evidence>
<reference evidence="6" key="1">
    <citation type="journal article" date="2019" name="Int. J. Syst. Evol. Microbiol.">
        <title>The Global Catalogue of Microorganisms (GCM) 10K type strain sequencing project: providing services to taxonomists for standard genome sequencing and annotation.</title>
        <authorList>
            <consortium name="The Broad Institute Genomics Platform"/>
            <consortium name="The Broad Institute Genome Sequencing Center for Infectious Disease"/>
            <person name="Wu L."/>
            <person name="Ma J."/>
        </authorList>
    </citation>
    <scope>NUCLEOTIDE SEQUENCE [LARGE SCALE GENOMIC DNA]</scope>
    <source>
        <strain evidence="6">TISTR 1514</strain>
    </source>
</reference>
<dbReference type="PANTHER" id="PTHR13794">
    <property type="entry name" value="ENOLASE SUPERFAMILY, MANDELATE RACEMASE"/>
    <property type="match status" value="1"/>
</dbReference>
<keyword evidence="6" id="KW-1185">Reference proteome</keyword>
<comment type="caution">
    <text evidence="5">The sequence shown here is derived from an EMBL/GenBank/DDBJ whole genome shotgun (WGS) entry which is preliminary data.</text>
</comment>
<dbReference type="InterPro" id="IPR029065">
    <property type="entry name" value="Enolase_C-like"/>
</dbReference>
<proteinExistence type="predicted"/>
<dbReference type="InterPro" id="IPR013341">
    <property type="entry name" value="Mandelate_racemase_N_dom"/>
</dbReference>
<dbReference type="EMBL" id="JBHUNE010000003">
    <property type="protein sequence ID" value="MFD2757766.1"/>
    <property type="molecule type" value="Genomic_DNA"/>
</dbReference>
<dbReference type="InterPro" id="IPR029017">
    <property type="entry name" value="Enolase-like_N"/>
</dbReference>
<dbReference type="Gene3D" id="3.30.390.10">
    <property type="entry name" value="Enolase-like, N-terminal domain"/>
    <property type="match status" value="1"/>
</dbReference>
<keyword evidence="2" id="KW-0479">Metal-binding</keyword>
<name>A0ABW5UW21_9MICO</name>
<dbReference type="Pfam" id="PF02746">
    <property type="entry name" value="MR_MLE_N"/>
    <property type="match status" value="1"/>
</dbReference>
<evidence type="ECO:0000256" key="1">
    <source>
        <dbReference type="ARBA" id="ARBA00001946"/>
    </source>
</evidence>
<dbReference type="CDD" id="cd03316">
    <property type="entry name" value="MR_like"/>
    <property type="match status" value="1"/>
</dbReference>
<dbReference type="Proteomes" id="UP001597492">
    <property type="component" value="Unassembled WGS sequence"/>
</dbReference>
<protein>
    <submittedName>
        <fullName evidence="5">Mandelate racemase/muconate lactonizing enzyme family protein</fullName>
    </submittedName>
</protein>
<sequence>MTKAINVTAWRSRVPLENPIKFKWNTITHRDCTVVQITTESGLTGAAVGLNRGAPLDVIVHDMLADSVLGFDALDVDALHTRSRGMHSFLDQTGLLAQARSLVDLAMWDIRGKHLGAPLWRLLGGGPSSAPVLLVEGYELPNETDRAFADRLLARADEGYRAIKLEAAGYRDPRQLLTRLDLIRERRDASELALVVDVNGSWHSLRDAQRMVRALEEFDIAWLEDPFPHHRFDLLRPLTESSNVPIGSGDDATDPEALLQLVTERAVDVLRVDATTLGGIQPTLDVIGAARQAGIPTSGHAHPYVHQHFSFASDAMPYVEAFADDRPFEPSYRLTTGSVYPHIRDGELARPTEPGLAFELDLERVNDWAVRKLERSAE</sequence>
<evidence type="ECO:0000256" key="3">
    <source>
        <dbReference type="ARBA" id="ARBA00022842"/>
    </source>
</evidence>
<comment type="cofactor">
    <cofactor evidence="1">
        <name>Mg(2+)</name>
        <dbReference type="ChEBI" id="CHEBI:18420"/>
    </cofactor>
</comment>
<dbReference type="InterPro" id="IPR046945">
    <property type="entry name" value="RHMD-like"/>
</dbReference>
<dbReference type="RefSeq" id="WP_019618244.1">
    <property type="nucleotide sequence ID" value="NZ_JBHUNE010000003.1"/>
</dbReference>
<dbReference type="Gene3D" id="3.20.20.120">
    <property type="entry name" value="Enolase-like C-terminal domain"/>
    <property type="match status" value="1"/>
</dbReference>
<keyword evidence="3" id="KW-0460">Magnesium</keyword>
<evidence type="ECO:0000256" key="2">
    <source>
        <dbReference type="ARBA" id="ARBA00022723"/>
    </source>
</evidence>
<dbReference type="InterPro" id="IPR013342">
    <property type="entry name" value="Mandelate_racemase_C"/>
</dbReference>
<dbReference type="PANTHER" id="PTHR13794:SF58">
    <property type="entry name" value="MITOCHONDRIAL ENOLASE SUPERFAMILY MEMBER 1"/>
    <property type="match status" value="1"/>
</dbReference>
<dbReference type="SUPFAM" id="SSF51604">
    <property type="entry name" value="Enolase C-terminal domain-like"/>
    <property type="match status" value="1"/>
</dbReference>
<feature type="domain" description="Mandelate racemase/muconate lactonizing enzyme C-terminal" evidence="4">
    <location>
        <begin position="145"/>
        <end position="245"/>
    </location>
</feature>
<evidence type="ECO:0000313" key="5">
    <source>
        <dbReference type="EMBL" id="MFD2757766.1"/>
    </source>
</evidence>
<dbReference type="Pfam" id="PF13378">
    <property type="entry name" value="MR_MLE_C"/>
    <property type="match status" value="1"/>
</dbReference>
<gene>
    <name evidence="5" type="ORF">ACFSW7_05165</name>
</gene>
<evidence type="ECO:0000259" key="4">
    <source>
        <dbReference type="SMART" id="SM00922"/>
    </source>
</evidence>
<dbReference type="InterPro" id="IPR036849">
    <property type="entry name" value="Enolase-like_C_sf"/>
</dbReference>
<accession>A0ABW5UW21</accession>